<dbReference type="Proteomes" id="UP000190037">
    <property type="component" value="Unassembled WGS sequence"/>
</dbReference>
<dbReference type="AlphaFoldDB" id="A0A1T3P809"/>
<accession>A0A1T3P809</accession>
<dbReference type="EMBL" id="MWQN01000001">
    <property type="protein sequence ID" value="OPC85228.1"/>
    <property type="molecule type" value="Genomic_DNA"/>
</dbReference>
<evidence type="ECO:0008006" key="3">
    <source>
        <dbReference type="Google" id="ProtNLM"/>
    </source>
</evidence>
<organism evidence="1 2">
    <name type="scientific">Embleya scabrispora</name>
    <dbReference type="NCBI Taxonomy" id="159449"/>
    <lineage>
        <taxon>Bacteria</taxon>
        <taxon>Bacillati</taxon>
        <taxon>Actinomycetota</taxon>
        <taxon>Actinomycetes</taxon>
        <taxon>Kitasatosporales</taxon>
        <taxon>Streptomycetaceae</taxon>
        <taxon>Embleya</taxon>
    </lineage>
</organism>
<comment type="caution">
    <text evidence="1">The sequence shown here is derived from an EMBL/GenBank/DDBJ whole genome shotgun (WGS) entry which is preliminary data.</text>
</comment>
<sequence length="68" mass="7040">MMIDQTGGAPDTVVTVPITEPIEGAAVAVDLVSLTDKRIRSGAFLGTVDAAVMTRLSAALRVVLELTD</sequence>
<name>A0A1T3P809_9ACTN</name>
<reference evidence="1 2" key="1">
    <citation type="submission" date="2017-03" db="EMBL/GenBank/DDBJ databases">
        <title>Draft genome sequence of Streptomyces scabrisporus NF3, endophyte isolated from Amphipterygium adstringens.</title>
        <authorList>
            <person name="Vazquez M."/>
            <person name="Ceapa C.D."/>
            <person name="Rodriguez Luna D."/>
            <person name="Sanchez Esquivel S."/>
        </authorList>
    </citation>
    <scope>NUCLEOTIDE SEQUENCE [LARGE SCALE GENOMIC DNA]</scope>
    <source>
        <strain evidence="1 2">NF3</strain>
    </source>
</reference>
<proteinExistence type="predicted"/>
<gene>
    <name evidence="1" type="ORF">B4N89_22830</name>
</gene>
<evidence type="ECO:0000313" key="1">
    <source>
        <dbReference type="EMBL" id="OPC85228.1"/>
    </source>
</evidence>
<evidence type="ECO:0000313" key="2">
    <source>
        <dbReference type="Proteomes" id="UP000190037"/>
    </source>
</evidence>
<keyword evidence="2" id="KW-1185">Reference proteome</keyword>
<protein>
    <recommendedName>
        <fullName evidence="3">Growth inhibitor PemK</fullName>
    </recommendedName>
</protein>